<dbReference type="AlphaFoldDB" id="Q5ZBL5"/>
<dbReference type="InterPro" id="IPR004854">
    <property type="entry name" value="Ufd1-like"/>
</dbReference>
<organism evidence="6">
    <name type="scientific">Oryza sativa subsp. japonica</name>
    <name type="common">Rice</name>
    <dbReference type="NCBI Taxonomy" id="39947"/>
    <lineage>
        <taxon>Eukaryota</taxon>
        <taxon>Viridiplantae</taxon>
        <taxon>Streptophyta</taxon>
        <taxon>Embryophyta</taxon>
        <taxon>Tracheophyta</taxon>
        <taxon>Spermatophyta</taxon>
        <taxon>Magnoliopsida</taxon>
        <taxon>Liliopsida</taxon>
        <taxon>Poales</taxon>
        <taxon>Poaceae</taxon>
        <taxon>BOP clade</taxon>
        <taxon>Oryzoideae</taxon>
        <taxon>Oryzeae</taxon>
        <taxon>Oryzinae</taxon>
        <taxon>Oryza</taxon>
        <taxon>Oryza sativa</taxon>
    </lineage>
</organism>
<dbReference type="InterPro" id="IPR055418">
    <property type="entry name" value="UFD1_N2"/>
</dbReference>
<evidence type="ECO:0000313" key="6">
    <source>
        <dbReference type="EMBL" id="BAD61491.1"/>
    </source>
</evidence>
<dbReference type="InterPro" id="IPR055417">
    <property type="entry name" value="UFD1_N1"/>
</dbReference>
<name>Q5ZBL5_ORYSJ</name>
<evidence type="ECO:0000256" key="2">
    <source>
        <dbReference type="ARBA" id="ARBA00022786"/>
    </source>
</evidence>
<dbReference type="Proteomes" id="UP000817658">
    <property type="component" value="Chromosome 1"/>
</dbReference>
<dbReference type="PANTHER" id="PTHR12555">
    <property type="entry name" value="UBIQUITIN FUSION DEGRADATON PROTEIN 1"/>
    <property type="match status" value="1"/>
</dbReference>
<proteinExistence type="inferred from homology"/>
<dbReference type="PANTHER" id="PTHR12555:SF19">
    <property type="entry name" value="OS01G0144500 PROTEIN"/>
    <property type="match status" value="1"/>
</dbReference>
<protein>
    <submittedName>
        <fullName evidence="6">Ubiquitin fusion degradation protein</fullName>
    </submittedName>
</protein>
<feature type="region of interest" description="Disordered" evidence="3">
    <location>
        <begin position="238"/>
        <end position="296"/>
    </location>
</feature>
<dbReference type="EMBL" id="AP003311">
    <property type="protein sequence ID" value="BAD61491.1"/>
    <property type="molecule type" value="Genomic_DNA"/>
</dbReference>
<dbReference type="GO" id="GO:0006511">
    <property type="term" value="P:ubiquitin-dependent protein catabolic process"/>
    <property type="evidence" value="ECO:0007669"/>
    <property type="project" value="InterPro"/>
</dbReference>
<sequence>MSAREGEPLAWLVLPADFEEYLNLQSATFAQLYRCLPISLLKKENADDGNRVFMPVSALDRLGYLHIEYPMQFQIQNATTLQTSYCGVLEFTADEGFIHIPTMMMEHLGLRENDLVLLRSTSIPKATFIKLQPHTSDFHKLSEPRYLLEYNFRNYFCLTTGETIAVAAGDRFYYLDVVETRPADAVCVIETDCEVEFDQALDQAEPAAAAAMQVDGVGAGEPEPARFTGFRMRMDGKPVEEEKKTMPPPATAAAPPKRGLRFGSSAPAAGGGVKEAKSGEKDDGNRFTGKKYSLQF</sequence>
<dbReference type="Gene3D" id="2.40.40.50">
    <property type="entry name" value="Ubiquitin fusion degradation protein UFD1, N-terminal domain"/>
    <property type="match status" value="1"/>
</dbReference>
<feature type="domain" description="Ubiquitin fusion degradation protein UFD1 N-terminal subdomain 2" evidence="5">
    <location>
        <begin position="125"/>
        <end position="199"/>
    </location>
</feature>
<comment type="similarity">
    <text evidence="1">Belongs to the UFD1 family.</text>
</comment>
<keyword evidence="2" id="KW-0833">Ubl conjugation pathway</keyword>
<dbReference type="Gene3D" id="3.10.330.10">
    <property type="match status" value="1"/>
</dbReference>
<dbReference type="Pfam" id="PF24842">
    <property type="entry name" value="UFD1_N2"/>
    <property type="match status" value="1"/>
</dbReference>
<evidence type="ECO:0000256" key="3">
    <source>
        <dbReference type="SAM" id="MobiDB-lite"/>
    </source>
</evidence>
<feature type="compositionally biased region" description="Basic and acidic residues" evidence="3">
    <location>
        <begin position="274"/>
        <end position="285"/>
    </location>
</feature>
<reference evidence="6" key="1">
    <citation type="journal article" date="2002" name="Nature">
        <title>The genome sequence and structure of rice chromosome 1.</title>
        <authorList>
            <person name="Sasaki T."/>
            <person name="Matsumoto T."/>
            <person name="Yamamoto K."/>
            <person name="Sakata K."/>
            <person name="Baba T."/>
            <person name="Katayose Y."/>
            <person name="Wu J."/>
            <person name="Niimura Y."/>
            <person name="Cheng Z."/>
            <person name="Nagamura Y."/>
            <person name="Antonio B.A."/>
            <person name="Kanamori H."/>
            <person name="Hosokawa S."/>
            <person name="Masukawa M."/>
            <person name="Arikawa K."/>
            <person name="Chiden Y."/>
            <person name="Hayashi M."/>
            <person name="Okamoto M."/>
            <person name="Ando T."/>
            <person name="Aoki H."/>
            <person name="Arita K."/>
            <person name="Hamada M."/>
            <person name="Harada C."/>
            <person name="Hijishita S."/>
            <person name="Honda M."/>
            <person name="Ichikawa Y."/>
            <person name="Idonuma A."/>
            <person name="Iijima M."/>
            <person name="Ikeda M."/>
            <person name="Ikeno M."/>
            <person name="Itoh S."/>
            <person name="Itoh T."/>
            <person name="Itoh Y."/>
            <person name="Itoh Y."/>
            <person name="Iwabuchi A."/>
            <person name="Kamiya K."/>
            <person name="Karasawa W."/>
            <person name="Katagiri S."/>
            <person name="Kikuta A."/>
            <person name="Kobayashi N."/>
            <person name="Kono I."/>
            <person name="Machita K."/>
            <person name="Maehara T."/>
            <person name="Mizuno H."/>
            <person name="Mizubayashi T."/>
            <person name="Mukai Y."/>
            <person name="Nagasaki H."/>
            <person name="Nakashima M."/>
            <person name="Nakama Y."/>
            <person name="Nakamichi Y."/>
            <person name="Nakamura M."/>
            <person name="Namiki N."/>
            <person name="Negishi M."/>
            <person name="Ohta I."/>
            <person name="Ono N."/>
            <person name="Saji S."/>
            <person name="Sakai K."/>
            <person name="Shibata M."/>
            <person name="Shimokawa T."/>
            <person name="Shomura A."/>
            <person name="Song J."/>
            <person name="Takazaki Y."/>
            <person name="Terasawa K."/>
            <person name="Tsuji K."/>
            <person name="Waki K."/>
            <person name="Yamagata H."/>
            <person name="Yamane H."/>
            <person name="Yoshiki S."/>
            <person name="Yoshihara R."/>
            <person name="Yukawa K."/>
            <person name="Zhong H."/>
            <person name="Iwama H."/>
            <person name="Endo T."/>
            <person name="Ito H."/>
            <person name="Hahn J.H."/>
            <person name="Kim H.I."/>
            <person name="Eun M.Y."/>
            <person name="Yano M."/>
            <person name="Jiang J."/>
            <person name="Gojobori T."/>
        </authorList>
    </citation>
    <scope>NUCLEOTIDE SEQUENCE [LARGE SCALE GENOMIC DNA]</scope>
</reference>
<feature type="domain" description="Ubiquitin fusion degradation protein UFD1 N-terminal subdomain 1" evidence="4">
    <location>
        <begin position="29"/>
        <end position="124"/>
    </location>
</feature>
<evidence type="ECO:0000259" key="5">
    <source>
        <dbReference type="Pfam" id="PF24842"/>
    </source>
</evidence>
<evidence type="ECO:0000256" key="1">
    <source>
        <dbReference type="ARBA" id="ARBA00006043"/>
    </source>
</evidence>
<gene>
    <name evidence="6" type="primary">P0024G09.34</name>
</gene>
<dbReference type="HOGENOM" id="CLU_037790_0_0_1"/>
<dbReference type="InterPro" id="IPR042299">
    <property type="entry name" value="Ufd1-like_Nn"/>
</dbReference>
<accession>Q5ZBL5</accession>
<dbReference type="Pfam" id="PF03152">
    <property type="entry name" value="UFD1_N1"/>
    <property type="match status" value="1"/>
</dbReference>
<evidence type="ECO:0000259" key="4">
    <source>
        <dbReference type="Pfam" id="PF03152"/>
    </source>
</evidence>